<dbReference type="InterPro" id="IPR036291">
    <property type="entry name" value="NAD(P)-bd_dom_sf"/>
</dbReference>
<keyword evidence="6" id="KW-0472">Membrane</keyword>
<evidence type="ECO:0000256" key="3">
    <source>
        <dbReference type="ARBA" id="ARBA00022857"/>
    </source>
</evidence>
<feature type="transmembrane region" description="Helical" evidence="6">
    <location>
        <begin position="6"/>
        <end position="30"/>
    </location>
</feature>
<reference evidence="7" key="1">
    <citation type="submission" date="2023-02" db="EMBL/GenBank/DDBJ databases">
        <title>Genome of toxic invasive species Heracleum sosnowskyi carries increased number of genes despite the absence of recent whole-genome duplications.</title>
        <authorList>
            <person name="Schelkunov M."/>
            <person name="Shtratnikova V."/>
            <person name="Makarenko M."/>
            <person name="Klepikova A."/>
            <person name="Omelchenko D."/>
            <person name="Novikova G."/>
            <person name="Obukhova E."/>
            <person name="Bogdanov V."/>
            <person name="Penin A."/>
            <person name="Logacheva M."/>
        </authorList>
    </citation>
    <scope>NUCLEOTIDE SEQUENCE</scope>
    <source>
        <strain evidence="7">Hsosn_3</strain>
        <tissue evidence="7">Leaf</tissue>
    </source>
</reference>
<evidence type="ECO:0000256" key="1">
    <source>
        <dbReference type="ARBA" id="ARBA00004606"/>
    </source>
</evidence>
<sequence length="305" mass="33896">MELINAFLNLVAPPFTFLTLLFCLPPYSVFKFFFSFFRSFFAENLAGNVVLITGASSGIGEHLAYEYASHGACLALAARRVDRLEQVAQASRELGAPDVIVISADVSKIDDCKRMVDQTVDHFGRLDHLVNNAGIGSVCMFEEVDDMEAFRSVMASKAAVAQFFDTLRVEFGSDIKVTIVTPGFIESEMIQGKFLFKEGKMEFDPNMRDARAGLVPVRSVVACAKTIVKSACRGDRYLVEPAWFRITHWFKIFCPEILDVFVWLQYITKPGASPHESLNKKMMEFPGARALYGGAAEPPADLKTD</sequence>
<keyword evidence="6" id="KW-0812">Transmembrane</keyword>
<dbReference type="PRINTS" id="PR00081">
    <property type="entry name" value="GDHRDH"/>
</dbReference>
<dbReference type="AlphaFoldDB" id="A0AAD8I090"/>
<dbReference type="Gene3D" id="3.40.50.720">
    <property type="entry name" value="NAD(P)-binding Rossmann-like Domain"/>
    <property type="match status" value="2"/>
</dbReference>
<comment type="subcellular location">
    <subcellularLocation>
        <location evidence="1">Membrane</location>
        <topology evidence="1">Single-pass type II membrane protein</topology>
    </subcellularLocation>
</comment>
<dbReference type="EMBL" id="JAUIZM010000007">
    <property type="protein sequence ID" value="KAK1376094.1"/>
    <property type="molecule type" value="Genomic_DNA"/>
</dbReference>
<evidence type="ECO:0000256" key="5">
    <source>
        <dbReference type="ARBA" id="ARBA00023002"/>
    </source>
</evidence>
<dbReference type="Pfam" id="PF00106">
    <property type="entry name" value="adh_short"/>
    <property type="match status" value="1"/>
</dbReference>
<gene>
    <name evidence="7" type="ORF">POM88_032287</name>
</gene>
<keyword evidence="5" id="KW-0560">Oxidoreductase</keyword>
<dbReference type="PANTHER" id="PTHR43391:SF89">
    <property type="entry name" value="11-BETA-HYDROXYSTEROID DEHYDROGENASE 1A-RELATED"/>
    <property type="match status" value="1"/>
</dbReference>
<keyword evidence="3" id="KW-0521">NADP</keyword>
<dbReference type="Proteomes" id="UP001237642">
    <property type="component" value="Unassembled WGS sequence"/>
</dbReference>
<comment type="caution">
    <text evidence="7">The sequence shown here is derived from an EMBL/GenBank/DDBJ whole genome shotgun (WGS) entry which is preliminary data.</text>
</comment>
<evidence type="ECO:0000313" key="8">
    <source>
        <dbReference type="Proteomes" id="UP001237642"/>
    </source>
</evidence>
<dbReference type="PANTHER" id="PTHR43391">
    <property type="entry name" value="RETINOL DEHYDROGENASE-RELATED"/>
    <property type="match status" value="1"/>
</dbReference>
<dbReference type="GO" id="GO:0072582">
    <property type="term" value="F:17-beta-hydroxysteroid dehydrogenase (NADP+) activity"/>
    <property type="evidence" value="ECO:0007669"/>
    <property type="project" value="TreeGrafter"/>
</dbReference>
<dbReference type="GO" id="GO:0005829">
    <property type="term" value="C:cytosol"/>
    <property type="evidence" value="ECO:0007669"/>
    <property type="project" value="TreeGrafter"/>
</dbReference>
<keyword evidence="6" id="KW-1133">Transmembrane helix</keyword>
<organism evidence="7 8">
    <name type="scientific">Heracleum sosnowskyi</name>
    <dbReference type="NCBI Taxonomy" id="360622"/>
    <lineage>
        <taxon>Eukaryota</taxon>
        <taxon>Viridiplantae</taxon>
        <taxon>Streptophyta</taxon>
        <taxon>Embryophyta</taxon>
        <taxon>Tracheophyta</taxon>
        <taxon>Spermatophyta</taxon>
        <taxon>Magnoliopsida</taxon>
        <taxon>eudicotyledons</taxon>
        <taxon>Gunneridae</taxon>
        <taxon>Pentapetalae</taxon>
        <taxon>asterids</taxon>
        <taxon>campanulids</taxon>
        <taxon>Apiales</taxon>
        <taxon>Apiaceae</taxon>
        <taxon>Apioideae</taxon>
        <taxon>apioid superclade</taxon>
        <taxon>Tordylieae</taxon>
        <taxon>Tordyliinae</taxon>
        <taxon>Heracleum</taxon>
    </lineage>
</organism>
<evidence type="ECO:0000256" key="4">
    <source>
        <dbReference type="ARBA" id="ARBA00022968"/>
    </source>
</evidence>
<dbReference type="SUPFAM" id="SSF51735">
    <property type="entry name" value="NAD(P)-binding Rossmann-fold domains"/>
    <property type="match status" value="1"/>
</dbReference>
<name>A0AAD8I090_9APIA</name>
<evidence type="ECO:0000256" key="2">
    <source>
        <dbReference type="ARBA" id="ARBA00006484"/>
    </source>
</evidence>
<protein>
    <submittedName>
        <fullName evidence="7">Glucose 1-dehydrogenase</fullName>
    </submittedName>
</protein>
<proteinExistence type="inferred from homology"/>
<dbReference type="InterPro" id="IPR002347">
    <property type="entry name" value="SDR_fam"/>
</dbReference>
<evidence type="ECO:0000313" key="7">
    <source>
        <dbReference type="EMBL" id="KAK1376094.1"/>
    </source>
</evidence>
<evidence type="ECO:0000256" key="6">
    <source>
        <dbReference type="SAM" id="Phobius"/>
    </source>
</evidence>
<dbReference type="GO" id="GO:0016020">
    <property type="term" value="C:membrane"/>
    <property type="evidence" value="ECO:0007669"/>
    <property type="project" value="UniProtKB-SubCell"/>
</dbReference>
<comment type="similarity">
    <text evidence="2">Belongs to the short-chain dehydrogenases/reductases (SDR) family.</text>
</comment>
<keyword evidence="4" id="KW-0735">Signal-anchor</keyword>
<dbReference type="GO" id="GO:0008202">
    <property type="term" value="P:steroid metabolic process"/>
    <property type="evidence" value="ECO:0007669"/>
    <property type="project" value="TreeGrafter"/>
</dbReference>
<reference evidence="7" key="2">
    <citation type="submission" date="2023-05" db="EMBL/GenBank/DDBJ databases">
        <authorList>
            <person name="Schelkunov M.I."/>
        </authorList>
    </citation>
    <scope>NUCLEOTIDE SEQUENCE</scope>
    <source>
        <strain evidence="7">Hsosn_3</strain>
        <tissue evidence="7">Leaf</tissue>
    </source>
</reference>
<keyword evidence="8" id="KW-1185">Reference proteome</keyword>
<accession>A0AAD8I090</accession>